<evidence type="ECO:0000313" key="3">
    <source>
        <dbReference type="Proteomes" id="UP000078200"/>
    </source>
</evidence>
<sequence length="133" mass="15380">MRKDEGFKHFDMFIYFNILPEAIKIDFTENPSMTPSLVGSIHLAHIRESEVFDKTIFFRRGCQDREDIGSYMFSGTGCLCDQETIIFATIRLSLVKVITFKRKNVLIEDTAGIRIILIIWIIWVVTSVKNGEQ</sequence>
<evidence type="ECO:0000256" key="1">
    <source>
        <dbReference type="SAM" id="Phobius"/>
    </source>
</evidence>
<reference evidence="2" key="1">
    <citation type="submission" date="2020-05" db="UniProtKB">
        <authorList>
            <consortium name="EnsemblMetazoa"/>
        </authorList>
    </citation>
    <scope>IDENTIFICATION</scope>
    <source>
        <strain evidence="2">TTRI</strain>
    </source>
</reference>
<proteinExistence type="predicted"/>
<keyword evidence="3" id="KW-1185">Reference proteome</keyword>
<protein>
    <submittedName>
        <fullName evidence="2">Uncharacterized protein</fullName>
    </submittedName>
</protein>
<feature type="transmembrane region" description="Helical" evidence="1">
    <location>
        <begin position="111"/>
        <end position="128"/>
    </location>
</feature>
<organism evidence="2 3">
    <name type="scientific">Glossina austeni</name>
    <name type="common">Savannah tsetse fly</name>
    <dbReference type="NCBI Taxonomy" id="7395"/>
    <lineage>
        <taxon>Eukaryota</taxon>
        <taxon>Metazoa</taxon>
        <taxon>Ecdysozoa</taxon>
        <taxon>Arthropoda</taxon>
        <taxon>Hexapoda</taxon>
        <taxon>Insecta</taxon>
        <taxon>Pterygota</taxon>
        <taxon>Neoptera</taxon>
        <taxon>Endopterygota</taxon>
        <taxon>Diptera</taxon>
        <taxon>Brachycera</taxon>
        <taxon>Muscomorpha</taxon>
        <taxon>Hippoboscoidea</taxon>
        <taxon>Glossinidae</taxon>
        <taxon>Glossina</taxon>
    </lineage>
</organism>
<keyword evidence="1" id="KW-0472">Membrane</keyword>
<dbReference type="AlphaFoldDB" id="A0A1A9V4F6"/>
<keyword evidence="1" id="KW-1133">Transmembrane helix</keyword>
<dbReference type="Proteomes" id="UP000078200">
    <property type="component" value="Unassembled WGS sequence"/>
</dbReference>
<dbReference type="VEuPathDB" id="VectorBase:GAUT025488"/>
<dbReference type="EnsemblMetazoa" id="GAUT025488-RA">
    <property type="protein sequence ID" value="GAUT025488-PA"/>
    <property type="gene ID" value="GAUT025488"/>
</dbReference>
<accession>A0A1A9V4F6</accession>
<name>A0A1A9V4F6_GLOAU</name>
<evidence type="ECO:0000313" key="2">
    <source>
        <dbReference type="EnsemblMetazoa" id="GAUT025488-PA"/>
    </source>
</evidence>
<keyword evidence="1" id="KW-0812">Transmembrane</keyword>